<dbReference type="AlphaFoldDB" id="I1CNC9"/>
<sequence>MTPPSTCYTTSQLNKRYSRDLSMNLFGQQQSYKPLRICKLLEPLYAHVAEENAIS</sequence>
<dbReference type="Proteomes" id="UP000009138">
    <property type="component" value="Unassembled WGS sequence"/>
</dbReference>
<evidence type="ECO:0000313" key="1">
    <source>
        <dbReference type="EMBL" id="EIE89959.1"/>
    </source>
</evidence>
<reference evidence="1 2" key="1">
    <citation type="journal article" date="2009" name="PLoS Genet.">
        <title>Genomic analysis of the basal lineage fungus Rhizopus oryzae reveals a whole-genome duplication.</title>
        <authorList>
            <person name="Ma L.-J."/>
            <person name="Ibrahim A.S."/>
            <person name="Skory C."/>
            <person name="Grabherr M.G."/>
            <person name="Burger G."/>
            <person name="Butler M."/>
            <person name="Elias M."/>
            <person name="Idnurm A."/>
            <person name="Lang B.F."/>
            <person name="Sone T."/>
            <person name="Abe A."/>
            <person name="Calvo S.E."/>
            <person name="Corrochano L.M."/>
            <person name="Engels R."/>
            <person name="Fu J."/>
            <person name="Hansberg W."/>
            <person name="Kim J.-M."/>
            <person name="Kodira C.D."/>
            <person name="Koehrsen M.J."/>
            <person name="Liu B."/>
            <person name="Miranda-Saavedra D."/>
            <person name="O'Leary S."/>
            <person name="Ortiz-Castellanos L."/>
            <person name="Poulter R."/>
            <person name="Rodriguez-Romero J."/>
            <person name="Ruiz-Herrera J."/>
            <person name="Shen Y.-Q."/>
            <person name="Zeng Q."/>
            <person name="Galagan J."/>
            <person name="Birren B.W."/>
            <person name="Cuomo C.A."/>
            <person name="Wickes B.L."/>
        </authorList>
    </citation>
    <scope>NUCLEOTIDE SEQUENCE [LARGE SCALE GENOMIC DNA]</scope>
    <source>
        <strain evidence="2">RA 99-880 / ATCC MYA-4621 / FGSC 9543 / NRRL 43880</strain>
    </source>
</reference>
<dbReference type="EMBL" id="CH476745">
    <property type="protein sequence ID" value="EIE89959.1"/>
    <property type="molecule type" value="Genomic_DNA"/>
</dbReference>
<gene>
    <name evidence="1" type="ORF">RO3G_14670</name>
</gene>
<proteinExistence type="predicted"/>
<name>I1CNC9_RHIO9</name>
<dbReference type="RefSeq" id="XP_067525355.1">
    <property type="nucleotide sequence ID" value="XM_067669254.1"/>
</dbReference>
<dbReference type="VEuPathDB" id="FungiDB:RO3G_14670"/>
<organism evidence="1 2">
    <name type="scientific">Rhizopus delemar (strain RA 99-880 / ATCC MYA-4621 / FGSC 9543 / NRRL 43880)</name>
    <name type="common">Mucormycosis agent</name>
    <name type="synonym">Rhizopus arrhizus var. delemar</name>
    <dbReference type="NCBI Taxonomy" id="246409"/>
    <lineage>
        <taxon>Eukaryota</taxon>
        <taxon>Fungi</taxon>
        <taxon>Fungi incertae sedis</taxon>
        <taxon>Mucoromycota</taxon>
        <taxon>Mucoromycotina</taxon>
        <taxon>Mucoromycetes</taxon>
        <taxon>Mucorales</taxon>
        <taxon>Mucorineae</taxon>
        <taxon>Rhizopodaceae</taxon>
        <taxon>Rhizopus</taxon>
    </lineage>
</organism>
<dbReference type="InParanoid" id="I1CNC9"/>
<dbReference type="GeneID" id="93621635"/>
<accession>I1CNC9</accession>
<keyword evidence="2" id="KW-1185">Reference proteome</keyword>
<protein>
    <submittedName>
        <fullName evidence="1">Uncharacterized protein</fullName>
    </submittedName>
</protein>
<evidence type="ECO:0000313" key="2">
    <source>
        <dbReference type="Proteomes" id="UP000009138"/>
    </source>
</evidence>